<dbReference type="Proteomes" id="UP000590412">
    <property type="component" value="Unassembled WGS sequence"/>
</dbReference>
<organism evidence="2 3">
    <name type="scientific">Candida parapsilosis</name>
    <name type="common">Yeast</name>
    <dbReference type="NCBI Taxonomy" id="5480"/>
    <lineage>
        <taxon>Eukaryota</taxon>
        <taxon>Fungi</taxon>
        <taxon>Dikarya</taxon>
        <taxon>Ascomycota</taxon>
        <taxon>Saccharomycotina</taxon>
        <taxon>Pichiomycetes</taxon>
        <taxon>Debaryomycetaceae</taxon>
        <taxon>Candida/Lodderomyces clade</taxon>
        <taxon>Candida</taxon>
    </lineage>
</organism>
<comment type="caution">
    <text evidence="2">The sequence shown here is derived from an EMBL/GenBank/DDBJ whole genome shotgun (WGS) entry which is preliminary data.</text>
</comment>
<feature type="region of interest" description="Disordered" evidence="1">
    <location>
        <begin position="272"/>
        <end position="292"/>
    </location>
</feature>
<feature type="region of interest" description="Disordered" evidence="1">
    <location>
        <begin position="44"/>
        <end position="74"/>
    </location>
</feature>
<dbReference type="GO" id="GO:0016925">
    <property type="term" value="P:protein sumoylation"/>
    <property type="evidence" value="ECO:0007669"/>
    <property type="project" value="TreeGrafter"/>
</dbReference>
<evidence type="ECO:0000256" key="1">
    <source>
        <dbReference type="SAM" id="MobiDB-lite"/>
    </source>
</evidence>
<feature type="compositionally biased region" description="Polar residues" evidence="1">
    <location>
        <begin position="51"/>
        <end position="74"/>
    </location>
</feature>
<dbReference type="PANTHER" id="PTHR10782:SF4">
    <property type="entry name" value="TONALLI, ISOFORM E"/>
    <property type="match status" value="1"/>
</dbReference>
<dbReference type="GO" id="GO:0000785">
    <property type="term" value="C:chromatin"/>
    <property type="evidence" value="ECO:0007669"/>
    <property type="project" value="TreeGrafter"/>
</dbReference>
<feature type="region of interest" description="Disordered" evidence="1">
    <location>
        <begin position="127"/>
        <end position="180"/>
    </location>
</feature>
<dbReference type="Gene3D" id="3.30.40.10">
    <property type="entry name" value="Zinc/RING finger domain, C3HC4 (zinc finger)"/>
    <property type="match status" value="1"/>
</dbReference>
<reference evidence="2" key="1">
    <citation type="submission" date="2020-03" db="EMBL/GenBank/DDBJ databases">
        <title>FDA dAtabase for Regulatory Grade micrObial Sequences (FDA-ARGOS): Supporting development and validation of Infectious Disease Dx tests.</title>
        <authorList>
            <person name="Campos J."/>
            <person name="Goldberg B."/>
            <person name="Tallon L."/>
            <person name="Sadzewicz L."/>
            <person name="Vavikolanu K."/>
            <person name="Mehta A."/>
            <person name="Aluvathingal J."/>
            <person name="Nadendla S."/>
            <person name="Nandy P."/>
            <person name="Geyer C."/>
            <person name="Yan Y."/>
            <person name="Sichtig H."/>
        </authorList>
    </citation>
    <scope>NUCLEOTIDE SEQUENCE [LARGE SCALE GENOMIC DNA]</scope>
    <source>
        <strain evidence="2">FDAARGOS_652</strain>
    </source>
</reference>
<protein>
    <submittedName>
        <fullName evidence="2">MIZ/SP-RING zinc finger family protein</fullName>
    </submittedName>
</protein>
<feature type="compositionally biased region" description="Pro residues" evidence="1">
    <location>
        <begin position="445"/>
        <end position="454"/>
    </location>
</feature>
<gene>
    <name evidence="2" type="ORF">FOB60_005268</name>
</gene>
<proteinExistence type="predicted"/>
<name>A0A8X7T8M0_CANPA</name>
<dbReference type="PANTHER" id="PTHR10782">
    <property type="entry name" value="ZINC FINGER MIZ DOMAIN-CONTAINING PROTEIN"/>
    <property type="match status" value="1"/>
</dbReference>
<sequence>MPRLKSVRGPKRLSKNVIIAQEYHRQDVNKLLITIKLPPEKLKHANEKQDTSAPNSILQSVSIPGLDSNTTDYQQNEDATDLSNIFDFDAGEFEELETALNLALNQPHTDLLRSSGNRGMDIVEALKASPKRKASTGEGSEKPKVQPEKAPPQPATPVKRRKPNKTSSRSPRKSADNYRPIPANIVPILESELRGLEDEDDDDDTPQIEVVGFSLKDPLGGSKIKLPVKSRFCSHFECFDYENFCLFHKIPTSIKDMTRKRLIQNNFNELARRKNSTQSSSQESQSQTAHQTTYQQIMPCSTNFGVNYNSPMVIQQLKLSPYVKIVDNPLPGDSYTSKFVTPGYQSCPFYSCPVCDTKFPLNALLISDAFNYFVKITSSSAERIELIGSQKYRAIGETDPISKAANTNDENVFVLSSDDEEEEKIRQESATKQKMKLGNFINRSAPPPPPPDWFAPPYNRTNHDTDSNDQGNSREDPIVLD</sequence>
<dbReference type="EMBL" id="JABWAB010000011">
    <property type="protein sequence ID" value="KAF6044175.1"/>
    <property type="molecule type" value="Genomic_DNA"/>
</dbReference>
<dbReference type="AlphaFoldDB" id="A0A8X7T8M0"/>
<evidence type="ECO:0000313" key="3">
    <source>
        <dbReference type="Proteomes" id="UP000590412"/>
    </source>
</evidence>
<feature type="region of interest" description="Disordered" evidence="1">
    <location>
        <begin position="417"/>
        <end position="481"/>
    </location>
</feature>
<evidence type="ECO:0000313" key="2">
    <source>
        <dbReference type="EMBL" id="KAF6044175.1"/>
    </source>
</evidence>
<dbReference type="GO" id="GO:0061665">
    <property type="term" value="F:SUMO ligase activity"/>
    <property type="evidence" value="ECO:0007669"/>
    <property type="project" value="TreeGrafter"/>
</dbReference>
<accession>A0A8X7T8M0</accession>
<feature type="compositionally biased region" description="Basic and acidic residues" evidence="1">
    <location>
        <begin position="461"/>
        <end position="481"/>
    </location>
</feature>
<dbReference type="InterPro" id="IPR013083">
    <property type="entry name" value="Znf_RING/FYVE/PHD"/>
</dbReference>
<dbReference type="OrthoDB" id="27975at2759"/>
<feature type="compositionally biased region" description="Low complexity" evidence="1">
    <location>
        <begin position="276"/>
        <end position="292"/>
    </location>
</feature>